<comment type="caution">
    <text evidence="7">The sequence shown here is derived from an EMBL/GenBank/DDBJ whole genome shotgun (WGS) entry which is preliminary data.</text>
</comment>
<dbReference type="InterPro" id="IPR006909">
    <property type="entry name" value="Rad21/Rec8_C_eu"/>
</dbReference>
<feature type="region of interest" description="Disordered" evidence="4">
    <location>
        <begin position="308"/>
        <end position="337"/>
    </location>
</feature>
<keyword evidence="8" id="KW-1185">Reference proteome</keyword>
<dbReference type="PANTHER" id="PTHR12585:SF64">
    <property type="entry name" value="SISTER CHROMATID COHESION 1 PROTEIN 1"/>
    <property type="match status" value="1"/>
</dbReference>
<protein>
    <recommendedName>
        <fullName evidence="9">Sister chromatid cohesion 1 protein 1</fullName>
    </recommendedName>
</protein>
<dbReference type="InterPro" id="IPR023093">
    <property type="entry name" value="ScpA-like_C"/>
</dbReference>
<comment type="similarity">
    <text evidence="2">Belongs to the rad21 family.</text>
</comment>
<sequence length="879" mass="98487">MFYSHQLLARKAPLCQIWMAATMHAKMNRKKLDMIDIISICEEILNPSVPMALRLSGILMGSLLPPSLFVCGVVIVYERKVKLLYEDVTRLLVKINETWKVEPATDRTLLPKRKLQAKFVSLPSSLLFFFSVQLKRTETSVSLWICRKEAVTLPDVQDVDHPEIGQSRNFSSSNATMPSFQNTSYFAVQLDTLDETYINNDAMEDDVTGHMHQVDPENIKLFEHFDPCQVNTDMYDRFERFDISGEGDTQMNATFSGDLQTDMPSTVLPSQPRQDEDLGGLLADSQMLSHMFFICLHSIFGMSANEQGNPFTDKEIPDQQPESLVNQPSETHNVGREQTGHSKYFTPVNVSLSFPPEPQTPRARRQVQGPIIRKRRRQAANWMDIEKTVIPGEVYQSWLQNASDLTSRRDRKGKDVKKSIMSRMKVASLMELPPTVLIDDLSINANKDIYYPAPLLAQWTKSTQPPHDSPSARATSPQPPEASNSSPQDAAAQFEDPYNFNDYQGGGGSQSIGISFEKDRGVLNEQLEAHLFDNAFEANLVDNIRMRGNKEPPVITTPGNPGSGHGIPRHCSGINSGNIHSGSSLQSIPEDTLWLPDPEVQLKTGPAQSQRPITSSQRLKAMNEGIRMCGLLHLQPKYLKNPFKGPEAESLNSLPIGINLEQAAPSFYETRGLNFEFEAYLADNESIRGNKEPPVVTSPGNRGKPARFIPSSGSGHSIPRHRSEINSGHKHSGSSLQSIPENKSWRPDPDITTVHEKDSAPDQEVLLETGPTQTQPLINTSEPLDAMTEDIRKHLKTHFEWPKAPKHESLNNLATGMDRKRAALFFYQTCVLATRGDIAVDQKVPYGEILISNRSKKLPLFVERTWTGKWDRTHTHSPN</sequence>
<dbReference type="GO" id="GO:0003682">
    <property type="term" value="F:chromatin binding"/>
    <property type="evidence" value="ECO:0007669"/>
    <property type="project" value="TreeGrafter"/>
</dbReference>
<evidence type="ECO:0000256" key="3">
    <source>
        <dbReference type="ARBA" id="ARBA00023242"/>
    </source>
</evidence>
<evidence type="ECO:0000256" key="1">
    <source>
        <dbReference type="ARBA" id="ARBA00004123"/>
    </source>
</evidence>
<evidence type="ECO:0000259" key="5">
    <source>
        <dbReference type="Pfam" id="PF04824"/>
    </source>
</evidence>
<dbReference type="InterPro" id="IPR036390">
    <property type="entry name" value="WH_DNA-bd_sf"/>
</dbReference>
<feature type="region of interest" description="Disordered" evidence="4">
    <location>
        <begin position="460"/>
        <end position="492"/>
    </location>
</feature>
<name>A0AAV0MBX2_9ROSI</name>
<dbReference type="EMBL" id="CAMGYJ010000007">
    <property type="protein sequence ID" value="CAI0443795.1"/>
    <property type="molecule type" value="Genomic_DNA"/>
</dbReference>
<reference evidence="7" key="1">
    <citation type="submission" date="2022-08" db="EMBL/GenBank/DDBJ databases">
        <authorList>
            <person name="Gutierrez-Valencia J."/>
        </authorList>
    </citation>
    <scope>NUCLEOTIDE SEQUENCE</scope>
</reference>
<dbReference type="PANTHER" id="PTHR12585">
    <property type="entry name" value="SCC1 / RAD21 FAMILY MEMBER"/>
    <property type="match status" value="1"/>
</dbReference>
<evidence type="ECO:0008006" key="9">
    <source>
        <dbReference type="Google" id="ProtNLM"/>
    </source>
</evidence>
<feature type="compositionally biased region" description="Polar residues" evidence="4">
    <location>
        <begin position="320"/>
        <end position="332"/>
    </location>
</feature>
<feature type="domain" description="Rad21/Rec8-like protein N-terminal" evidence="6">
    <location>
        <begin position="1"/>
        <end position="103"/>
    </location>
</feature>
<evidence type="ECO:0000313" key="8">
    <source>
        <dbReference type="Proteomes" id="UP001154282"/>
    </source>
</evidence>
<dbReference type="SUPFAM" id="SSF46785">
    <property type="entry name" value="Winged helix' DNA-binding domain"/>
    <property type="match status" value="1"/>
</dbReference>
<dbReference type="InterPro" id="IPR006910">
    <property type="entry name" value="Rad21_Rec8_N"/>
</dbReference>
<accession>A0AAV0MBX2</accession>
<evidence type="ECO:0000256" key="2">
    <source>
        <dbReference type="ARBA" id="ARBA00009870"/>
    </source>
</evidence>
<organism evidence="7 8">
    <name type="scientific">Linum tenue</name>
    <dbReference type="NCBI Taxonomy" id="586396"/>
    <lineage>
        <taxon>Eukaryota</taxon>
        <taxon>Viridiplantae</taxon>
        <taxon>Streptophyta</taxon>
        <taxon>Embryophyta</taxon>
        <taxon>Tracheophyta</taxon>
        <taxon>Spermatophyta</taxon>
        <taxon>Magnoliopsida</taxon>
        <taxon>eudicotyledons</taxon>
        <taxon>Gunneridae</taxon>
        <taxon>Pentapetalae</taxon>
        <taxon>rosids</taxon>
        <taxon>fabids</taxon>
        <taxon>Malpighiales</taxon>
        <taxon>Linaceae</taxon>
        <taxon>Linum</taxon>
    </lineage>
</organism>
<evidence type="ECO:0000256" key="4">
    <source>
        <dbReference type="SAM" id="MobiDB-lite"/>
    </source>
</evidence>
<dbReference type="InterPro" id="IPR039781">
    <property type="entry name" value="Rad21/Rec8-like"/>
</dbReference>
<dbReference type="Gene3D" id="1.10.10.580">
    <property type="entry name" value="Structural maintenance of chromosome 1. Chain E"/>
    <property type="match status" value="1"/>
</dbReference>
<feature type="compositionally biased region" description="Polar residues" evidence="4">
    <location>
        <begin position="460"/>
        <end position="488"/>
    </location>
</feature>
<feature type="region of interest" description="Disordered" evidence="4">
    <location>
        <begin position="690"/>
        <end position="747"/>
    </location>
</feature>
<dbReference type="Pfam" id="PF04824">
    <property type="entry name" value="Rad21_Rec8"/>
    <property type="match status" value="1"/>
</dbReference>
<dbReference type="GO" id="GO:0051754">
    <property type="term" value="P:meiotic sister chromatid cohesion, centromeric"/>
    <property type="evidence" value="ECO:0007669"/>
    <property type="project" value="TreeGrafter"/>
</dbReference>
<dbReference type="GO" id="GO:0008278">
    <property type="term" value="C:cohesin complex"/>
    <property type="evidence" value="ECO:0007669"/>
    <property type="project" value="InterPro"/>
</dbReference>
<dbReference type="AlphaFoldDB" id="A0AAV0MBX2"/>
<gene>
    <name evidence="7" type="ORF">LITE_LOCUS27826</name>
</gene>
<comment type="subcellular location">
    <subcellularLocation>
        <location evidence="1">Nucleus</location>
    </subcellularLocation>
</comment>
<dbReference type="GO" id="GO:0005634">
    <property type="term" value="C:nucleus"/>
    <property type="evidence" value="ECO:0007669"/>
    <property type="project" value="UniProtKB-SubCell"/>
</dbReference>
<feature type="domain" description="Rad21/Rec8-like protein C-terminal eukaryotic" evidence="5">
    <location>
        <begin position="805"/>
        <end position="855"/>
    </location>
</feature>
<evidence type="ECO:0000259" key="6">
    <source>
        <dbReference type="Pfam" id="PF04825"/>
    </source>
</evidence>
<evidence type="ECO:0000313" key="7">
    <source>
        <dbReference type="EMBL" id="CAI0443795.1"/>
    </source>
</evidence>
<keyword evidence="3" id="KW-0539">Nucleus</keyword>
<proteinExistence type="inferred from homology"/>
<dbReference type="Proteomes" id="UP001154282">
    <property type="component" value="Unassembled WGS sequence"/>
</dbReference>
<dbReference type="Pfam" id="PF04825">
    <property type="entry name" value="Rad21_Rec8_N"/>
    <property type="match status" value="1"/>
</dbReference>